<dbReference type="PANTHER" id="PTHR46558">
    <property type="entry name" value="TRACRIPTIONAL REGULATORY PROTEIN-RELATED-RELATED"/>
    <property type="match status" value="1"/>
</dbReference>
<dbReference type="Pfam" id="PF01381">
    <property type="entry name" value="HTH_3"/>
    <property type="match status" value="1"/>
</dbReference>
<comment type="caution">
    <text evidence="3">The sequence shown here is derived from an EMBL/GenBank/DDBJ whole genome shotgun (WGS) entry which is preliminary data.</text>
</comment>
<keyword evidence="1" id="KW-0238">DNA-binding</keyword>
<protein>
    <submittedName>
        <fullName evidence="3">XRE family transcriptional regulator</fullName>
    </submittedName>
</protein>
<dbReference type="PANTHER" id="PTHR46558:SF4">
    <property type="entry name" value="DNA-BIDING PHAGE PROTEIN"/>
    <property type="match status" value="1"/>
</dbReference>
<evidence type="ECO:0000259" key="2">
    <source>
        <dbReference type="PROSITE" id="PS50943"/>
    </source>
</evidence>
<reference evidence="3 4" key="2">
    <citation type="submission" date="2018-05" db="EMBL/GenBank/DDBJ databases">
        <authorList>
            <person name="Lanie J.A."/>
            <person name="Ng W.-L."/>
            <person name="Kazmierczak K.M."/>
            <person name="Andrzejewski T.M."/>
            <person name="Davidsen T.M."/>
            <person name="Wayne K.J."/>
            <person name="Tettelin H."/>
            <person name="Glass J.I."/>
            <person name="Rusch D."/>
            <person name="Podicherti R."/>
            <person name="Tsui H.-C.T."/>
            <person name="Winkler M.E."/>
        </authorList>
    </citation>
    <scope>NUCLEOTIDE SEQUENCE [LARGE SCALE GENOMIC DNA]</scope>
    <source>
        <strain evidence="3 4">C305</strain>
    </source>
</reference>
<dbReference type="SMART" id="SM00530">
    <property type="entry name" value="HTH_XRE"/>
    <property type="match status" value="1"/>
</dbReference>
<dbReference type="Proteomes" id="UP000245370">
    <property type="component" value="Unassembled WGS sequence"/>
</dbReference>
<proteinExistence type="predicted"/>
<evidence type="ECO:0000256" key="1">
    <source>
        <dbReference type="ARBA" id="ARBA00023125"/>
    </source>
</evidence>
<dbReference type="InterPro" id="IPR001387">
    <property type="entry name" value="Cro/C1-type_HTH"/>
</dbReference>
<dbReference type="EMBL" id="QFRJ01000004">
    <property type="protein sequence ID" value="PWH85765.1"/>
    <property type="molecule type" value="Genomic_DNA"/>
</dbReference>
<keyword evidence="4" id="KW-1185">Reference proteome</keyword>
<gene>
    <name evidence="3" type="ORF">DIT68_06640</name>
</gene>
<dbReference type="RefSeq" id="WP_109359044.1">
    <property type="nucleotide sequence ID" value="NZ_QFRJ01000004.1"/>
</dbReference>
<sequence>MNKKPLSISEKVKTLRENLGYSQEYMADMLKVSQQTYSLIEKKPEKSNLLRIQKIATILDVKISFLLNEEDAFNLYSFHQKGGSTASYIQNNTHQELNEEIVNQLKEEIKYLRKIIDNKINLS</sequence>
<dbReference type="OrthoDB" id="1446758at2"/>
<dbReference type="AlphaFoldDB" id="A0A2U2XD88"/>
<dbReference type="GO" id="GO:0003677">
    <property type="term" value="F:DNA binding"/>
    <property type="evidence" value="ECO:0007669"/>
    <property type="project" value="UniProtKB-KW"/>
</dbReference>
<dbReference type="InterPro" id="IPR010982">
    <property type="entry name" value="Lambda_DNA-bd_dom_sf"/>
</dbReference>
<reference evidence="3 4" key="1">
    <citation type="submission" date="2018-05" db="EMBL/GenBank/DDBJ databases">
        <title>Brumimicrobium oceani sp. nov., isolated from coastal sediment.</title>
        <authorList>
            <person name="Kou Y."/>
        </authorList>
    </citation>
    <scope>NUCLEOTIDE SEQUENCE [LARGE SCALE GENOMIC DNA]</scope>
    <source>
        <strain evidence="3 4">C305</strain>
    </source>
</reference>
<dbReference type="SUPFAM" id="SSF47413">
    <property type="entry name" value="lambda repressor-like DNA-binding domains"/>
    <property type="match status" value="1"/>
</dbReference>
<dbReference type="Gene3D" id="1.10.260.40">
    <property type="entry name" value="lambda repressor-like DNA-binding domains"/>
    <property type="match status" value="1"/>
</dbReference>
<evidence type="ECO:0000313" key="3">
    <source>
        <dbReference type="EMBL" id="PWH85765.1"/>
    </source>
</evidence>
<accession>A0A2U2XD88</accession>
<evidence type="ECO:0000313" key="4">
    <source>
        <dbReference type="Proteomes" id="UP000245370"/>
    </source>
</evidence>
<dbReference type="PROSITE" id="PS50943">
    <property type="entry name" value="HTH_CROC1"/>
    <property type="match status" value="1"/>
</dbReference>
<organism evidence="3 4">
    <name type="scientific">Brumimicrobium oceani</name>
    <dbReference type="NCBI Taxonomy" id="2100725"/>
    <lineage>
        <taxon>Bacteria</taxon>
        <taxon>Pseudomonadati</taxon>
        <taxon>Bacteroidota</taxon>
        <taxon>Flavobacteriia</taxon>
        <taxon>Flavobacteriales</taxon>
        <taxon>Crocinitomicaceae</taxon>
        <taxon>Brumimicrobium</taxon>
    </lineage>
</organism>
<dbReference type="CDD" id="cd00093">
    <property type="entry name" value="HTH_XRE"/>
    <property type="match status" value="1"/>
</dbReference>
<name>A0A2U2XD88_9FLAO</name>
<feature type="domain" description="HTH cro/C1-type" evidence="2">
    <location>
        <begin position="12"/>
        <end position="66"/>
    </location>
</feature>